<name>A2Y9A6_ORYSI</name>
<feature type="transmembrane region" description="Helical" evidence="1">
    <location>
        <begin position="33"/>
        <end position="53"/>
    </location>
</feature>
<sequence>MERNDGHSFLTKVGFGALTCNSLLAIYKSQGDLASVAFVVAAYAALLLLFYFLGRFERARPEERGKVKAAVWSLTTLLTAMFASRVAPLMPPLVAAGVWIMAAATAVGGFWAFFLQP</sequence>
<keyword evidence="1" id="KW-1133">Transmembrane helix</keyword>
<dbReference type="PANTHER" id="PTHR46610">
    <property type="entry name" value="OS05G0181300 PROTEIN"/>
    <property type="match status" value="1"/>
</dbReference>
<accession>A2Y9A6</accession>
<organism evidence="2 3">
    <name type="scientific">Oryza sativa subsp. indica</name>
    <name type="common">Rice</name>
    <dbReference type="NCBI Taxonomy" id="39946"/>
    <lineage>
        <taxon>Eukaryota</taxon>
        <taxon>Viridiplantae</taxon>
        <taxon>Streptophyta</taxon>
        <taxon>Embryophyta</taxon>
        <taxon>Tracheophyta</taxon>
        <taxon>Spermatophyta</taxon>
        <taxon>Magnoliopsida</taxon>
        <taxon>Liliopsida</taxon>
        <taxon>Poales</taxon>
        <taxon>Poaceae</taxon>
        <taxon>BOP clade</taxon>
        <taxon>Oryzoideae</taxon>
        <taxon>Oryzeae</taxon>
        <taxon>Oryzinae</taxon>
        <taxon>Oryza</taxon>
        <taxon>Oryza sativa</taxon>
    </lineage>
</organism>
<dbReference type="PANTHER" id="PTHR46610:SF8">
    <property type="entry name" value="OS06G0147000 PROTEIN"/>
    <property type="match status" value="1"/>
</dbReference>
<keyword evidence="1" id="KW-0472">Membrane</keyword>
<dbReference type="Gramene" id="BGIOSGA021921-TA">
    <property type="protein sequence ID" value="BGIOSGA021921-PA"/>
    <property type="gene ID" value="BGIOSGA021921"/>
</dbReference>
<protein>
    <submittedName>
        <fullName evidence="2">Uncharacterized protein</fullName>
    </submittedName>
</protein>
<dbReference type="OMA" id="WIMGAAT"/>
<keyword evidence="1" id="KW-0812">Transmembrane</keyword>
<evidence type="ECO:0000313" key="2">
    <source>
        <dbReference type="EMBL" id="EAY99666.1"/>
    </source>
</evidence>
<dbReference type="AlphaFoldDB" id="A2Y9A6"/>
<reference evidence="2 3" key="1">
    <citation type="journal article" date="2005" name="PLoS Biol.">
        <title>The genomes of Oryza sativa: a history of duplications.</title>
        <authorList>
            <person name="Yu J."/>
            <person name="Wang J."/>
            <person name="Lin W."/>
            <person name="Li S."/>
            <person name="Li H."/>
            <person name="Zhou J."/>
            <person name="Ni P."/>
            <person name="Dong W."/>
            <person name="Hu S."/>
            <person name="Zeng C."/>
            <person name="Zhang J."/>
            <person name="Zhang Y."/>
            <person name="Li R."/>
            <person name="Xu Z."/>
            <person name="Li S."/>
            <person name="Li X."/>
            <person name="Zheng H."/>
            <person name="Cong L."/>
            <person name="Lin L."/>
            <person name="Yin J."/>
            <person name="Geng J."/>
            <person name="Li G."/>
            <person name="Shi J."/>
            <person name="Liu J."/>
            <person name="Lv H."/>
            <person name="Li J."/>
            <person name="Wang J."/>
            <person name="Deng Y."/>
            <person name="Ran L."/>
            <person name="Shi X."/>
            <person name="Wang X."/>
            <person name="Wu Q."/>
            <person name="Li C."/>
            <person name="Ren X."/>
            <person name="Wang J."/>
            <person name="Wang X."/>
            <person name="Li D."/>
            <person name="Liu D."/>
            <person name="Zhang X."/>
            <person name="Ji Z."/>
            <person name="Zhao W."/>
            <person name="Sun Y."/>
            <person name="Zhang Z."/>
            <person name="Bao J."/>
            <person name="Han Y."/>
            <person name="Dong L."/>
            <person name="Ji J."/>
            <person name="Chen P."/>
            <person name="Wu S."/>
            <person name="Liu J."/>
            <person name="Xiao Y."/>
            <person name="Bu D."/>
            <person name="Tan J."/>
            <person name="Yang L."/>
            <person name="Ye C."/>
            <person name="Zhang J."/>
            <person name="Xu J."/>
            <person name="Zhou Y."/>
            <person name="Yu Y."/>
            <person name="Zhang B."/>
            <person name="Zhuang S."/>
            <person name="Wei H."/>
            <person name="Liu B."/>
            <person name="Lei M."/>
            <person name="Yu H."/>
            <person name="Li Y."/>
            <person name="Xu H."/>
            <person name="Wei S."/>
            <person name="He X."/>
            <person name="Fang L."/>
            <person name="Zhang Z."/>
            <person name="Zhang Y."/>
            <person name="Huang X."/>
            <person name="Su Z."/>
            <person name="Tong W."/>
            <person name="Li J."/>
            <person name="Tong Z."/>
            <person name="Li S."/>
            <person name="Ye J."/>
            <person name="Wang L."/>
            <person name="Fang L."/>
            <person name="Lei T."/>
            <person name="Chen C."/>
            <person name="Chen H."/>
            <person name="Xu Z."/>
            <person name="Li H."/>
            <person name="Huang H."/>
            <person name="Zhang F."/>
            <person name="Xu H."/>
            <person name="Li N."/>
            <person name="Zhao C."/>
            <person name="Li S."/>
            <person name="Dong L."/>
            <person name="Huang Y."/>
            <person name="Li L."/>
            <person name="Xi Y."/>
            <person name="Qi Q."/>
            <person name="Li W."/>
            <person name="Zhang B."/>
            <person name="Hu W."/>
            <person name="Zhang Y."/>
            <person name="Tian X."/>
            <person name="Jiao Y."/>
            <person name="Liang X."/>
            <person name="Jin J."/>
            <person name="Gao L."/>
            <person name="Zheng W."/>
            <person name="Hao B."/>
            <person name="Liu S."/>
            <person name="Wang W."/>
            <person name="Yuan L."/>
            <person name="Cao M."/>
            <person name="McDermott J."/>
            <person name="Samudrala R."/>
            <person name="Wang J."/>
            <person name="Wong G.K."/>
            <person name="Yang H."/>
        </authorList>
    </citation>
    <scope>NUCLEOTIDE SEQUENCE [LARGE SCALE GENOMIC DNA]</scope>
    <source>
        <strain evidence="3">cv. 93-11</strain>
    </source>
</reference>
<feature type="transmembrane region" description="Helical" evidence="1">
    <location>
        <begin position="69"/>
        <end position="87"/>
    </location>
</feature>
<proteinExistence type="predicted"/>
<dbReference type="Proteomes" id="UP000007015">
    <property type="component" value="Chromosome 6"/>
</dbReference>
<dbReference type="Pfam" id="PF20100">
    <property type="entry name" value="DUF6490"/>
    <property type="match status" value="1"/>
</dbReference>
<dbReference type="HOGENOM" id="CLU_120305_2_1_1"/>
<evidence type="ECO:0000256" key="1">
    <source>
        <dbReference type="SAM" id="Phobius"/>
    </source>
</evidence>
<feature type="transmembrane region" description="Helical" evidence="1">
    <location>
        <begin position="93"/>
        <end position="115"/>
    </location>
</feature>
<evidence type="ECO:0000313" key="3">
    <source>
        <dbReference type="Proteomes" id="UP000007015"/>
    </source>
</evidence>
<dbReference type="InterPro" id="IPR045501">
    <property type="entry name" value="DUF6490"/>
</dbReference>
<keyword evidence="3" id="KW-1185">Reference proteome</keyword>
<dbReference type="EMBL" id="CM000131">
    <property type="protein sequence ID" value="EAY99666.1"/>
    <property type="molecule type" value="Genomic_DNA"/>
</dbReference>
<gene>
    <name evidence="2" type="ORF">OsI_21644</name>
</gene>